<organism evidence="3 4">
    <name type="scientific">Glycine soja</name>
    <name type="common">Wild soybean</name>
    <dbReference type="NCBI Taxonomy" id="3848"/>
    <lineage>
        <taxon>Eukaryota</taxon>
        <taxon>Viridiplantae</taxon>
        <taxon>Streptophyta</taxon>
        <taxon>Embryophyta</taxon>
        <taxon>Tracheophyta</taxon>
        <taxon>Spermatophyta</taxon>
        <taxon>Magnoliopsida</taxon>
        <taxon>eudicotyledons</taxon>
        <taxon>Gunneridae</taxon>
        <taxon>Pentapetalae</taxon>
        <taxon>rosids</taxon>
        <taxon>fabids</taxon>
        <taxon>Fabales</taxon>
        <taxon>Fabaceae</taxon>
        <taxon>Papilionoideae</taxon>
        <taxon>50 kb inversion clade</taxon>
        <taxon>NPAAA clade</taxon>
        <taxon>indigoferoid/millettioid clade</taxon>
        <taxon>Phaseoleae</taxon>
        <taxon>Glycine</taxon>
        <taxon>Glycine subgen. Soja</taxon>
    </lineage>
</organism>
<proteinExistence type="predicted"/>
<evidence type="ECO:0000313" key="3">
    <source>
        <dbReference type="EMBL" id="RZB55119.1"/>
    </source>
</evidence>
<comment type="caution">
    <text evidence="3">The sequence shown here is derived from an EMBL/GenBank/DDBJ whole genome shotgun (WGS) entry which is preliminary data.</text>
</comment>
<accession>A0A445G1K5</accession>
<reference evidence="3 4" key="1">
    <citation type="submission" date="2018-09" db="EMBL/GenBank/DDBJ databases">
        <title>A high-quality reference genome of wild soybean provides a powerful tool to mine soybean genomes.</title>
        <authorList>
            <person name="Xie M."/>
            <person name="Chung C.Y.L."/>
            <person name="Li M.-W."/>
            <person name="Wong F.-L."/>
            <person name="Chan T.-F."/>
            <person name="Lam H.-M."/>
        </authorList>
    </citation>
    <scope>NUCLEOTIDE SEQUENCE [LARGE SCALE GENOMIC DNA]</scope>
    <source>
        <strain evidence="4">cv. W05</strain>
        <tissue evidence="3">Hypocotyl of etiolated seedlings</tissue>
    </source>
</reference>
<keyword evidence="4" id="KW-1185">Reference proteome</keyword>
<gene>
    <name evidence="3" type="ORF">D0Y65_044820</name>
</gene>
<evidence type="ECO:0000313" key="4">
    <source>
        <dbReference type="Proteomes" id="UP000289340"/>
    </source>
</evidence>
<protein>
    <submittedName>
        <fullName evidence="1">Putative sugar phosphate/phosphate translocator isoform C</fullName>
    </submittedName>
    <submittedName>
        <fullName evidence="2">Putative sugar phosphate/phosphate translocator isoform D</fullName>
    </submittedName>
    <submittedName>
        <fullName evidence="3">Putative sugar phosphate/phosphate translocator isoform E</fullName>
    </submittedName>
</protein>
<dbReference type="Proteomes" id="UP000289340">
    <property type="component" value="Chromosome 17"/>
</dbReference>
<name>A0A445G1K5_GLYSO</name>
<dbReference type="EMBL" id="QZWG01000017">
    <property type="protein sequence ID" value="RZB55118.1"/>
    <property type="molecule type" value="Genomic_DNA"/>
</dbReference>
<sequence length="107" mass="12124">HMKNPITLIRGTGTPVLAFVLLYASALLIKSSSALLHHIHTISRTCSLTRFLFDFNVTRARAIDRHNLSSPTFFLHVPLFSLLHVPAFESMLQLQRYELYFILGNGS</sequence>
<evidence type="ECO:0000313" key="1">
    <source>
        <dbReference type="EMBL" id="RZB55117.1"/>
    </source>
</evidence>
<feature type="non-terminal residue" evidence="3">
    <location>
        <position position="1"/>
    </location>
</feature>
<dbReference type="EMBL" id="QZWG01000017">
    <property type="protein sequence ID" value="RZB55117.1"/>
    <property type="molecule type" value="Genomic_DNA"/>
</dbReference>
<dbReference type="EMBL" id="QZWG01000017">
    <property type="protein sequence ID" value="RZB55119.1"/>
    <property type="molecule type" value="Genomic_DNA"/>
</dbReference>
<evidence type="ECO:0000313" key="2">
    <source>
        <dbReference type="EMBL" id="RZB55118.1"/>
    </source>
</evidence>
<dbReference type="AlphaFoldDB" id="A0A445G1K5"/>